<evidence type="ECO:0000313" key="1">
    <source>
        <dbReference type="EMBL" id="CAD8063505.1"/>
    </source>
</evidence>
<protein>
    <submittedName>
        <fullName evidence="1">Uncharacterized protein</fullName>
    </submittedName>
</protein>
<proteinExistence type="predicted"/>
<reference evidence="1" key="1">
    <citation type="submission" date="2021-01" db="EMBL/GenBank/DDBJ databases">
        <authorList>
            <consortium name="Genoscope - CEA"/>
            <person name="William W."/>
        </authorList>
    </citation>
    <scope>NUCLEOTIDE SEQUENCE</scope>
</reference>
<gene>
    <name evidence="1" type="ORF">PSON_ATCC_30995.1.T0180019</name>
</gene>
<dbReference type="OrthoDB" id="298668at2759"/>
<sequence length="222" mass="26468">MNQKIKKHHEVLSSAANQHNKFLDSDEVAILIKNANSTNISLPFSILNSTLEWYIRTISDEIYKLNFLNPKKFNRVKLFWPSQYETQINLISQYLGQFEGFDLEDYFDVIIMADVANEKELILNCYLNSFTFLVEERELNNFSKKQGLELFYERKEVLRIRENDLTTLVDLTNLLCQKYIFQSSYQKQKDNIKLSHQELYQRLIPILQEETLIVLYELYQDL</sequence>
<dbReference type="EMBL" id="CAJJDN010000018">
    <property type="protein sequence ID" value="CAD8063505.1"/>
    <property type="molecule type" value="Genomic_DNA"/>
</dbReference>
<accession>A0A8S1LBB1</accession>
<comment type="caution">
    <text evidence="1">The sequence shown here is derived from an EMBL/GenBank/DDBJ whole genome shotgun (WGS) entry which is preliminary data.</text>
</comment>
<dbReference type="Proteomes" id="UP000692954">
    <property type="component" value="Unassembled WGS sequence"/>
</dbReference>
<name>A0A8S1LBB1_9CILI</name>
<dbReference type="AlphaFoldDB" id="A0A8S1LBB1"/>
<evidence type="ECO:0000313" key="2">
    <source>
        <dbReference type="Proteomes" id="UP000692954"/>
    </source>
</evidence>
<organism evidence="1 2">
    <name type="scientific">Paramecium sonneborni</name>
    <dbReference type="NCBI Taxonomy" id="65129"/>
    <lineage>
        <taxon>Eukaryota</taxon>
        <taxon>Sar</taxon>
        <taxon>Alveolata</taxon>
        <taxon>Ciliophora</taxon>
        <taxon>Intramacronucleata</taxon>
        <taxon>Oligohymenophorea</taxon>
        <taxon>Peniculida</taxon>
        <taxon>Parameciidae</taxon>
        <taxon>Paramecium</taxon>
    </lineage>
</organism>
<keyword evidence="2" id="KW-1185">Reference proteome</keyword>